<gene>
    <name evidence="2" type="ORF">C5167_036746</name>
</gene>
<dbReference type="Pfam" id="PF23622">
    <property type="entry name" value="LRR_At1g61320_AtMIF1"/>
    <property type="match status" value="1"/>
</dbReference>
<dbReference type="InterPro" id="IPR055294">
    <property type="entry name" value="FBL60-like"/>
</dbReference>
<protein>
    <recommendedName>
        <fullName evidence="1">F-box domain-containing protein</fullName>
    </recommendedName>
</protein>
<feature type="domain" description="F-box" evidence="1">
    <location>
        <begin position="25"/>
        <end position="61"/>
    </location>
</feature>
<dbReference type="Gramene" id="RZC43802">
    <property type="protein sequence ID" value="RZC43802"/>
    <property type="gene ID" value="C5167_036746"/>
</dbReference>
<organism evidence="2 3">
    <name type="scientific">Papaver somniferum</name>
    <name type="common">Opium poppy</name>
    <dbReference type="NCBI Taxonomy" id="3469"/>
    <lineage>
        <taxon>Eukaryota</taxon>
        <taxon>Viridiplantae</taxon>
        <taxon>Streptophyta</taxon>
        <taxon>Embryophyta</taxon>
        <taxon>Tracheophyta</taxon>
        <taxon>Spermatophyta</taxon>
        <taxon>Magnoliopsida</taxon>
        <taxon>Ranunculales</taxon>
        <taxon>Papaveraceae</taxon>
        <taxon>Papaveroideae</taxon>
        <taxon>Papaver</taxon>
    </lineage>
</organism>
<evidence type="ECO:0000259" key="1">
    <source>
        <dbReference type="PROSITE" id="PS50181"/>
    </source>
</evidence>
<dbReference type="SUPFAM" id="SSF52047">
    <property type="entry name" value="RNI-like"/>
    <property type="match status" value="1"/>
</dbReference>
<dbReference type="InterPro" id="IPR032675">
    <property type="entry name" value="LRR_dom_sf"/>
</dbReference>
<dbReference type="PANTHER" id="PTHR31293:SF12">
    <property type="entry name" value="RNI-LIKE SUPERFAMILY PROTEIN"/>
    <property type="match status" value="1"/>
</dbReference>
<dbReference type="AlphaFoldDB" id="A0A4Y7I7Y1"/>
<dbReference type="SUPFAM" id="SSF81383">
    <property type="entry name" value="F-box domain"/>
    <property type="match status" value="1"/>
</dbReference>
<dbReference type="PROSITE" id="PS50181">
    <property type="entry name" value="FBOX"/>
    <property type="match status" value="1"/>
</dbReference>
<name>A0A4Y7I7Y1_PAPSO</name>
<dbReference type="InterPro" id="IPR055357">
    <property type="entry name" value="LRR_At1g61320_AtMIF1"/>
</dbReference>
<dbReference type="Proteomes" id="UP000316621">
    <property type="component" value="Chromosome 1"/>
</dbReference>
<dbReference type="Gene3D" id="3.80.10.10">
    <property type="entry name" value="Ribonuclease Inhibitor"/>
    <property type="match status" value="1"/>
</dbReference>
<dbReference type="Gene3D" id="1.20.1280.50">
    <property type="match status" value="1"/>
</dbReference>
<dbReference type="OrthoDB" id="612216at2759"/>
<evidence type="ECO:0000313" key="3">
    <source>
        <dbReference type="Proteomes" id="UP000316621"/>
    </source>
</evidence>
<proteinExistence type="predicted"/>
<dbReference type="CDD" id="cd22160">
    <property type="entry name" value="F-box_AtFBL13-like"/>
    <property type="match status" value="1"/>
</dbReference>
<sequence>MEIYHVKTHRQKIYRKKKKKKGRREDRISRLPDALLQHILSFLPTKCTVCTSVLSKRWRNIWTGVPVLSFLDWPCFAPKEKRLLEVERLLSFMDKRLPTIHHDNMPNIQKFYLHLSEFISYESPVNAWITTLVSCKLEELTLVAFIGEVSLFPPSFLISKSLTTLDLKMYIEFKPPGLVYLPQLKILRLTYIKFTNMDLTLKFFSGCPVLEQLSLDKCSWGDMVVSILFPVLKCLSITNYSGTPHLEGSRVKIHAPNLVSLNYVETVNKTSDLTSCSSLADSNIHFPYLYQYFPERRGQVCSRTAKLLAGLSNVKLLKLSGETFEALSFADERLAN</sequence>
<reference evidence="2 3" key="1">
    <citation type="journal article" date="2018" name="Science">
        <title>The opium poppy genome and morphinan production.</title>
        <authorList>
            <person name="Guo L."/>
            <person name="Winzer T."/>
            <person name="Yang X."/>
            <person name="Li Y."/>
            <person name="Ning Z."/>
            <person name="He Z."/>
            <person name="Teodor R."/>
            <person name="Lu Y."/>
            <person name="Bowser T.A."/>
            <person name="Graham I.A."/>
            <person name="Ye K."/>
        </authorList>
    </citation>
    <scope>NUCLEOTIDE SEQUENCE [LARGE SCALE GENOMIC DNA]</scope>
    <source>
        <strain evidence="3">cv. HN1</strain>
        <tissue evidence="2">Leaves</tissue>
    </source>
</reference>
<dbReference type="InterPro" id="IPR001810">
    <property type="entry name" value="F-box_dom"/>
</dbReference>
<dbReference type="Pfam" id="PF00646">
    <property type="entry name" value="F-box"/>
    <property type="match status" value="1"/>
</dbReference>
<keyword evidence="3" id="KW-1185">Reference proteome</keyword>
<dbReference type="PANTHER" id="PTHR31293">
    <property type="entry name" value="RNI-LIKE SUPERFAMILY PROTEIN"/>
    <property type="match status" value="1"/>
</dbReference>
<dbReference type="InterPro" id="IPR036047">
    <property type="entry name" value="F-box-like_dom_sf"/>
</dbReference>
<dbReference type="OMA" id="CINTWIC"/>
<dbReference type="EMBL" id="CM010715">
    <property type="protein sequence ID" value="RZC43802.1"/>
    <property type="molecule type" value="Genomic_DNA"/>
</dbReference>
<accession>A0A4Y7I7Y1</accession>
<dbReference type="InterPro" id="IPR053781">
    <property type="entry name" value="F-box_AtFBL13-like"/>
</dbReference>
<evidence type="ECO:0000313" key="2">
    <source>
        <dbReference type="EMBL" id="RZC43802.1"/>
    </source>
</evidence>